<protein>
    <submittedName>
        <fullName evidence="1">Uncharacterized protein</fullName>
    </submittedName>
</protein>
<dbReference type="Proteomes" id="UP000019678">
    <property type="component" value="Unassembled WGS sequence"/>
</dbReference>
<comment type="caution">
    <text evidence="1">The sequence shown here is derived from an EMBL/GenBank/DDBJ whole genome shotgun (WGS) entry which is preliminary data.</text>
</comment>
<dbReference type="EMBL" id="ASRX01000018">
    <property type="protein sequence ID" value="EYF06032.1"/>
    <property type="molecule type" value="Genomic_DNA"/>
</dbReference>
<dbReference type="Gene3D" id="3.40.50.300">
    <property type="entry name" value="P-loop containing nucleotide triphosphate hydrolases"/>
    <property type="match status" value="1"/>
</dbReference>
<sequence length="354" mass="38398">MIVSERTYIAEERAALQGNTSPAPFHWIPTRDIFMHLPPTRWLVPALQLCQGRPAMLAAYGSTGKTLAAQSLALAACARRRVWGAFDCPAALTVRHVDHEQGRHATLKRYQRLAVGMDLTPDDLQGRLAVSIFPSVYLNLADAEDAYAKTCEGVDLVIIDALKGATPGVDENDSKIRHCIDTLSRVSDRTGTSFLIIHHSGKPKDNHSDARMIPRGSSAIFDACGSVLVMSGEKGKPKLVRHEKGAAESEGGALDDFHLEIEDVATDQDPRAGVRVVFKPAEQAASGPAAAADRFEALKVEILDVVRTHGKLPSKNSICERVPGTRSMKLSAIQELLDERRLVEANGAFRVGRG</sequence>
<name>A0A017TAX3_9BACT</name>
<dbReference type="STRING" id="1192034.CAP_2222"/>
<evidence type="ECO:0000313" key="2">
    <source>
        <dbReference type="Proteomes" id="UP000019678"/>
    </source>
</evidence>
<proteinExistence type="predicted"/>
<keyword evidence="2" id="KW-1185">Reference proteome</keyword>
<evidence type="ECO:0000313" key="1">
    <source>
        <dbReference type="EMBL" id="EYF06032.1"/>
    </source>
</evidence>
<dbReference type="SUPFAM" id="SSF52540">
    <property type="entry name" value="P-loop containing nucleoside triphosphate hydrolases"/>
    <property type="match status" value="1"/>
</dbReference>
<reference evidence="1 2" key="1">
    <citation type="submission" date="2013-05" db="EMBL/GenBank/DDBJ databases">
        <title>Genome assembly of Chondromyces apiculatus DSM 436.</title>
        <authorList>
            <person name="Sharma G."/>
            <person name="Khatri I."/>
            <person name="Kaur C."/>
            <person name="Mayilraj S."/>
            <person name="Subramanian S."/>
        </authorList>
    </citation>
    <scope>NUCLEOTIDE SEQUENCE [LARGE SCALE GENOMIC DNA]</scope>
    <source>
        <strain evidence="1 2">DSM 436</strain>
    </source>
</reference>
<dbReference type="InterPro" id="IPR027417">
    <property type="entry name" value="P-loop_NTPase"/>
</dbReference>
<organism evidence="1 2">
    <name type="scientific">Chondromyces apiculatus DSM 436</name>
    <dbReference type="NCBI Taxonomy" id="1192034"/>
    <lineage>
        <taxon>Bacteria</taxon>
        <taxon>Pseudomonadati</taxon>
        <taxon>Myxococcota</taxon>
        <taxon>Polyangia</taxon>
        <taxon>Polyangiales</taxon>
        <taxon>Polyangiaceae</taxon>
        <taxon>Chondromyces</taxon>
    </lineage>
</organism>
<dbReference type="eggNOG" id="COG0305">
    <property type="taxonomic scope" value="Bacteria"/>
</dbReference>
<accession>A0A017TAX3</accession>
<dbReference type="AlphaFoldDB" id="A0A017TAX3"/>
<gene>
    <name evidence="1" type="ORF">CAP_2222</name>
</gene>
<dbReference type="OrthoDB" id="186937at2"/>
<dbReference type="RefSeq" id="WP_044240645.1">
    <property type="nucleotide sequence ID" value="NZ_ASRX01000018.1"/>
</dbReference>
<dbReference type="Pfam" id="PF13481">
    <property type="entry name" value="AAA_25"/>
    <property type="match status" value="1"/>
</dbReference>